<feature type="transmembrane region" description="Helical" evidence="1">
    <location>
        <begin position="60"/>
        <end position="83"/>
    </location>
</feature>
<comment type="caution">
    <text evidence="2">The sequence shown here is derived from an EMBL/GenBank/DDBJ whole genome shotgun (WGS) entry which is preliminary data.</text>
</comment>
<dbReference type="PANTHER" id="PTHR37577">
    <property type="entry name" value="INTEGRAL MEMBRANE PROTEIN"/>
    <property type="match status" value="1"/>
</dbReference>
<keyword evidence="1" id="KW-0472">Membrane</keyword>
<reference evidence="2" key="2">
    <citation type="submission" date="2023-06" db="EMBL/GenBank/DDBJ databases">
        <authorList>
            <consortium name="Lawrence Berkeley National Laboratory"/>
            <person name="Haridas S."/>
            <person name="Hensen N."/>
            <person name="Bonometti L."/>
            <person name="Westerberg I."/>
            <person name="Brannstrom I.O."/>
            <person name="Guillou S."/>
            <person name="Cros-Aarteil S."/>
            <person name="Calhoun S."/>
            <person name="Kuo A."/>
            <person name="Mondo S."/>
            <person name="Pangilinan J."/>
            <person name="Riley R."/>
            <person name="Labutti K."/>
            <person name="Andreopoulos B."/>
            <person name="Lipzen A."/>
            <person name="Chen C."/>
            <person name="Yanf M."/>
            <person name="Daum C."/>
            <person name="Ng V."/>
            <person name="Clum A."/>
            <person name="Steindorff A."/>
            <person name="Ohm R."/>
            <person name="Martin F."/>
            <person name="Silar P."/>
            <person name="Natvig D."/>
            <person name="Lalanne C."/>
            <person name="Gautier V."/>
            <person name="Ament-Velasquez S.L."/>
            <person name="Kruys A."/>
            <person name="Hutchinson M.I."/>
            <person name="Powell A.J."/>
            <person name="Barry K."/>
            <person name="Miller A.N."/>
            <person name="Grigoriev I.V."/>
            <person name="Debuchy R."/>
            <person name="Gladieux P."/>
            <person name="Thoren M.H."/>
            <person name="Johannesson H."/>
        </authorList>
    </citation>
    <scope>NUCLEOTIDE SEQUENCE</scope>
    <source>
        <strain evidence="2">CBS 955.72</strain>
    </source>
</reference>
<feature type="transmembrane region" description="Helical" evidence="1">
    <location>
        <begin position="491"/>
        <end position="514"/>
    </location>
</feature>
<evidence type="ECO:0000313" key="3">
    <source>
        <dbReference type="Proteomes" id="UP001275084"/>
    </source>
</evidence>
<dbReference type="PANTHER" id="PTHR37577:SF1">
    <property type="entry name" value="INTEGRAL MEMBRANE PROTEIN"/>
    <property type="match status" value="1"/>
</dbReference>
<feature type="transmembrane region" description="Helical" evidence="1">
    <location>
        <begin position="534"/>
        <end position="563"/>
    </location>
</feature>
<sequence length="580" mass="65518">MSPNSQYSCSDQPNGLSPYGDVSGPGVLIGFIGTGYITVSLILGNYFLFADPTHRIDRVFLDFVWDILSTFTGWNYLCIWLPYLTPISFRRWCGKQCTSLSLDWKGKIDWKGGIEEWLSSMSDIQMLTGLSILISGYSSLPVGISAYHWQIICYLAWFSNMAHFSAITILHESRTNVKFWRRSWRLASMFILFALLLGALVPTAFFNWENELLSAAQPASYAFCFYSYTFGTSLFNSISAQARMEPGACTIDGTELSPSDCAEHYSFTNSTAFQAMCFSMFLLSANFLIRVLKLIASTKTSAHLTVCAPNQPVSSRPHISAIQILVKFCLDLPSSMLVEIYLLVTSTVWGTDRLLSSKSSVKVDENSWTFGQILPICFLVAPIISAIRSFTREQEHLPQSRDTTGAFDRDTDTTADNIYKKIWMGPFIAVNTAGAIYLSVRTLFPVTLGASPVIMLIYGIADFIKYLLIGYISLLLGLLTENIALRSRFEGLLWLGYIFMFALFHIMITYHHLWSSSINWSWERSVPVDLLYKTHVVLAFLDVIPAVLAFLFFIFVFWVVYYVHFSWVVIARLIASGRSW</sequence>
<evidence type="ECO:0000313" key="2">
    <source>
        <dbReference type="EMBL" id="KAK3349527.1"/>
    </source>
</evidence>
<reference evidence="2" key="1">
    <citation type="journal article" date="2023" name="Mol. Phylogenet. Evol.">
        <title>Genome-scale phylogeny and comparative genomics of the fungal order Sordariales.</title>
        <authorList>
            <person name="Hensen N."/>
            <person name="Bonometti L."/>
            <person name="Westerberg I."/>
            <person name="Brannstrom I.O."/>
            <person name="Guillou S."/>
            <person name="Cros-Aarteil S."/>
            <person name="Calhoun S."/>
            <person name="Haridas S."/>
            <person name="Kuo A."/>
            <person name="Mondo S."/>
            <person name="Pangilinan J."/>
            <person name="Riley R."/>
            <person name="LaButti K."/>
            <person name="Andreopoulos B."/>
            <person name="Lipzen A."/>
            <person name="Chen C."/>
            <person name="Yan M."/>
            <person name="Daum C."/>
            <person name="Ng V."/>
            <person name="Clum A."/>
            <person name="Steindorff A."/>
            <person name="Ohm R.A."/>
            <person name="Martin F."/>
            <person name="Silar P."/>
            <person name="Natvig D.O."/>
            <person name="Lalanne C."/>
            <person name="Gautier V."/>
            <person name="Ament-Velasquez S.L."/>
            <person name="Kruys A."/>
            <person name="Hutchinson M.I."/>
            <person name="Powell A.J."/>
            <person name="Barry K."/>
            <person name="Miller A.N."/>
            <person name="Grigoriev I.V."/>
            <person name="Debuchy R."/>
            <person name="Gladieux P."/>
            <person name="Hiltunen Thoren M."/>
            <person name="Johannesson H."/>
        </authorList>
    </citation>
    <scope>NUCLEOTIDE SEQUENCE</scope>
    <source>
        <strain evidence="2">CBS 955.72</strain>
    </source>
</reference>
<dbReference type="EMBL" id="JAUIQD010000005">
    <property type="protein sequence ID" value="KAK3349527.1"/>
    <property type="molecule type" value="Genomic_DNA"/>
</dbReference>
<keyword evidence="3" id="KW-1185">Reference proteome</keyword>
<keyword evidence="1" id="KW-1133">Transmembrane helix</keyword>
<feature type="transmembrane region" description="Helical" evidence="1">
    <location>
        <begin position="456"/>
        <end position="479"/>
    </location>
</feature>
<feature type="transmembrane region" description="Helical" evidence="1">
    <location>
        <begin position="272"/>
        <end position="292"/>
    </location>
</feature>
<gene>
    <name evidence="2" type="ORF">B0T25DRAFT_245300</name>
</gene>
<keyword evidence="1" id="KW-0812">Transmembrane</keyword>
<dbReference type="Proteomes" id="UP001275084">
    <property type="component" value="Unassembled WGS sequence"/>
</dbReference>
<feature type="transmembrane region" description="Helical" evidence="1">
    <location>
        <begin position="183"/>
        <end position="205"/>
    </location>
</feature>
<feature type="transmembrane region" description="Helical" evidence="1">
    <location>
        <begin position="27"/>
        <end position="48"/>
    </location>
</feature>
<protein>
    <submittedName>
        <fullName evidence="2">Uncharacterized protein</fullName>
    </submittedName>
</protein>
<organism evidence="2 3">
    <name type="scientific">Lasiosphaeria hispida</name>
    <dbReference type="NCBI Taxonomy" id="260671"/>
    <lineage>
        <taxon>Eukaryota</taxon>
        <taxon>Fungi</taxon>
        <taxon>Dikarya</taxon>
        <taxon>Ascomycota</taxon>
        <taxon>Pezizomycotina</taxon>
        <taxon>Sordariomycetes</taxon>
        <taxon>Sordariomycetidae</taxon>
        <taxon>Sordariales</taxon>
        <taxon>Lasiosphaeriaceae</taxon>
        <taxon>Lasiosphaeria</taxon>
    </lineage>
</organism>
<proteinExistence type="predicted"/>
<accession>A0AAJ0HES1</accession>
<feature type="transmembrane region" description="Helical" evidence="1">
    <location>
        <begin position="422"/>
        <end position="444"/>
    </location>
</feature>
<name>A0AAJ0HES1_9PEZI</name>
<evidence type="ECO:0000256" key="1">
    <source>
        <dbReference type="SAM" id="Phobius"/>
    </source>
</evidence>
<dbReference type="AlphaFoldDB" id="A0AAJ0HES1"/>
<dbReference type="InterPro" id="IPR053018">
    <property type="entry name" value="Elsinochrome_Biosynth-Asso"/>
</dbReference>